<dbReference type="EMBL" id="JANBTW010000006">
    <property type="protein sequence ID" value="KAJ2680268.1"/>
    <property type="molecule type" value="Genomic_DNA"/>
</dbReference>
<feature type="region of interest" description="Disordered" evidence="1">
    <location>
        <begin position="224"/>
        <end position="285"/>
    </location>
</feature>
<dbReference type="GO" id="GO:0000077">
    <property type="term" value="P:DNA damage checkpoint signaling"/>
    <property type="evidence" value="ECO:0007669"/>
    <property type="project" value="InterPro"/>
</dbReference>
<evidence type="ECO:0000313" key="2">
    <source>
        <dbReference type="EMBL" id="KAJ2680268.1"/>
    </source>
</evidence>
<sequence>MVDESTEPSESVAGVATTATTPLSMSFRDAEFEKFVNEVDIRNTRYSPYRANPISARQPRQKDSNTPHSNRSRSDSEGAATSQERTDTVAKFVDKKQYATGRAASFAESGNVPSLGTNPYDSANDRNDADGIADVWDELDNMELDSQTMRQLEETEEQFYATQQFIDLTDIALSQDFAESKDYQIPANGRNSIARCTSAGGDGAHGTRTVHMQATRSVPVTPTIAQPIYTPDNGSSGHPSTEKRLLHESSISEAISHSSSAKNTHQQPHYSGSNHIGASSSSSSRGKVNLYQRLVQHIPFRPGNSSSAQGLPPVGYQSTNSSSTQQPQPKRYKPESLSISSPNASIDLGTSILTPASSKPKQCDSTQASPSHRLSSSTLPASPNIQARSDSTSLTEEVERLRIENERMRTETEQLKVQLYTKEGEVRIVRENLARTEINNTHLQEQLANQISNSATEQKLAEKKLQGEIERLKTELFFQQQEAQVAAISVNGNQTPHAAGSTPRLAQRSHVEKENTNDAQINSKTVDGYPSVQDFSSTPKMQSLTSKTIYEAMSSDSPTPYGTTQQSKSYKDASLQAKSQNSLAYETNIVLFEILQTIADQSSMGFSSLVALSIQLSNAIREPSREQINAFQSSACDTISKLALDKSYSQLTAVLMLLLRILSTLNGFCTMWILDSKLPETTASIQDDAAMASVGSGQHRISQLCTVLRSSLQDSIQVASKMRSESSESTDCGMAVSLQSKLLARIISLQPAAALNDKAWSEFNLCLEIEPFLTPSFDLNALLGILELVTTLVRVSTAAWGFIHSAPREFEKLLLAIVRRLRIAFTEGNSLVLEGERSLLVLIASAIVTHEDDTPLIINAMKRFTVALVQWFIDEHKILTSKHLAANATRRLQVFFEYAKCLNVVLSEVDDVAELLGGDNSPLFYSFVAACTRMSIGESAFAGLTSMRDLAADLLAYVVTEEQALSIQNLVLE</sequence>
<feature type="region of interest" description="Disordered" evidence="1">
    <location>
        <begin position="41"/>
        <end position="89"/>
    </location>
</feature>
<gene>
    <name evidence="2" type="ORF">GGI25_000861</name>
</gene>
<dbReference type="PANTHER" id="PTHR28594">
    <property type="entry name" value="ATR-INTERACTING PROTEIN"/>
    <property type="match status" value="1"/>
</dbReference>
<dbReference type="PANTHER" id="PTHR28594:SF1">
    <property type="entry name" value="ATR-INTERACTING PROTEIN"/>
    <property type="match status" value="1"/>
</dbReference>
<name>A0A9W8G6S2_9FUNG</name>
<feature type="compositionally biased region" description="Low complexity" evidence="1">
    <location>
        <begin position="317"/>
        <end position="329"/>
    </location>
</feature>
<accession>A0A9W8G6S2</accession>
<evidence type="ECO:0000313" key="3">
    <source>
        <dbReference type="Proteomes" id="UP001151518"/>
    </source>
</evidence>
<dbReference type="InterPro" id="IPR033349">
    <property type="entry name" value="ATRIP"/>
</dbReference>
<feature type="region of interest" description="Disordered" evidence="1">
    <location>
        <begin position="493"/>
        <end position="540"/>
    </location>
</feature>
<feature type="region of interest" description="Disordered" evidence="1">
    <location>
        <begin position="1"/>
        <end position="29"/>
    </location>
</feature>
<organism evidence="2 3">
    <name type="scientific">Coemansia spiralis</name>
    <dbReference type="NCBI Taxonomy" id="417178"/>
    <lineage>
        <taxon>Eukaryota</taxon>
        <taxon>Fungi</taxon>
        <taxon>Fungi incertae sedis</taxon>
        <taxon>Zoopagomycota</taxon>
        <taxon>Kickxellomycotina</taxon>
        <taxon>Kickxellomycetes</taxon>
        <taxon>Kickxellales</taxon>
        <taxon>Kickxellaceae</taxon>
        <taxon>Coemansia</taxon>
    </lineage>
</organism>
<reference evidence="2" key="1">
    <citation type="submission" date="2022-07" db="EMBL/GenBank/DDBJ databases">
        <title>Phylogenomic reconstructions and comparative analyses of Kickxellomycotina fungi.</title>
        <authorList>
            <person name="Reynolds N.K."/>
            <person name="Stajich J.E."/>
            <person name="Barry K."/>
            <person name="Grigoriev I.V."/>
            <person name="Crous P."/>
            <person name="Smith M.E."/>
        </authorList>
    </citation>
    <scope>NUCLEOTIDE SEQUENCE</scope>
    <source>
        <strain evidence="2">NRRL 3115</strain>
    </source>
</reference>
<feature type="compositionally biased region" description="Polar residues" evidence="1">
    <location>
        <begin position="351"/>
        <end position="393"/>
    </location>
</feature>
<evidence type="ECO:0000256" key="1">
    <source>
        <dbReference type="SAM" id="MobiDB-lite"/>
    </source>
</evidence>
<comment type="caution">
    <text evidence="2">The sequence shown here is derived from an EMBL/GenBank/DDBJ whole genome shotgun (WGS) entry which is preliminary data.</text>
</comment>
<protein>
    <submittedName>
        <fullName evidence="2">Uncharacterized protein</fullName>
    </submittedName>
</protein>
<dbReference type="Proteomes" id="UP001151518">
    <property type="component" value="Unassembled WGS sequence"/>
</dbReference>
<feature type="region of interest" description="Disordered" evidence="1">
    <location>
        <begin position="300"/>
        <end position="393"/>
    </location>
</feature>
<dbReference type="OrthoDB" id="5560192at2759"/>
<proteinExistence type="predicted"/>
<feature type="compositionally biased region" description="Polar residues" evidence="1">
    <location>
        <begin position="262"/>
        <end position="278"/>
    </location>
</feature>
<dbReference type="AlphaFoldDB" id="A0A9W8G6S2"/>
<feature type="compositionally biased region" description="Low complexity" evidence="1">
    <location>
        <begin position="248"/>
        <end position="261"/>
    </location>
</feature>